<dbReference type="EC" id="6.3.5.-" evidence="7"/>
<dbReference type="InterPro" id="IPR003789">
    <property type="entry name" value="Asn/Gln_tRNA_amidoTrase-B-like"/>
</dbReference>
<comment type="catalytic activity">
    <reaction evidence="6 7">
        <text>L-glutamyl-tRNA(Gln) + L-glutamine + ATP + H2O = L-glutaminyl-tRNA(Gln) + L-glutamate + ADP + phosphate + H(+)</text>
        <dbReference type="Rhea" id="RHEA:17521"/>
        <dbReference type="Rhea" id="RHEA-COMP:9681"/>
        <dbReference type="Rhea" id="RHEA-COMP:9684"/>
        <dbReference type="ChEBI" id="CHEBI:15377"/>
        <dbReference type="ChEBI" id="CHEBI:15378"/>
        <dbReference type="ChEBI" id="CHEBI:29985"/>
        <dbReference type="ChEBI" id="CHEBI:30616"/>
        <dbReference type="ChEBI" id="CHEBI:43474"/>
        <dbReference type="ChEBI" id="CHEBI:58359"/>
        <dbReference type="ChEBI" id="CHEBI:78520"/>
        <dbReference type="ChEBI" id="CHEBI:78521"/>
        <dbReference type="ChEBI" id="CHEBI:456216"/>
    </reaction>
</comment>
<evidence type="ECO:0000259" key="9">
    <source>
        <dbReference type="SMART" id="SM00845"/>
    </source>
</evidence>
<keyword evidence="5 7" id="KW-0648">Protein biosynthesis</keyword>
<evidence type="ECO:0000256" key="2">
    <source>
        <dbReference type="ARBA" id="ARBA00022598"/>
    </source>
</evidence>
<feature type="compositionally biased region" description="Low complexity" evidence="8">
    <location>
        <begin position="87"/>
        <end position="110"/>
    </location>
</feature>
<dbReference type="InterPro" id="IPR014746">
    <property type="entry name" value="Gln_synth/guanido_kin_cat_dom"/>
</dbReference>
<comment type="function">
    <text evidence="7">Allows the formation of correctly charged Gln-tRNA(Gln) through the transamidation of misacylated Glu-tRNA(Gln) in the mitochondria. The reaction takes place in the presence of glutamine and ATP through an activated gamma-phospho-Glu-tRNA(Gln).</text>
</comment>
<dbReference type="GO" id="GO:0030956">
    <property type="term" value="C:glutamyl-tRNA(Gln) amidotransferase complex"/>
    <property type="evidence" value="ECO:0007669"/>
    <property type="project" value="UniProtKB-UniRule"/>
</dbReference>
<dbReference type="SUPFAM" id="SSF55931">
    <property type="entry name" value="Glutamine synthetase/guanido kinase"/>
    <property type="match status" value="1"/>
</dbReference>
<evidence type="ECO:0000256" key="4">
    <source>
        <dbReference type="ARBA" id="ARBA00022840"/>
    </source>
</evidence>
<dbReference type="InterPro" id="IPR018027">
    <property type="entry name" value="Asn/Gln_amidotransferase"/>
</dbReference>
<dbReference type="GO" id="GO:0005739">
    <property type="term" value="C:mitochondrion"/>
    <property type="evidence" value="ECO:0007669"/>
    <property type="project" value="UniProtKB-SubCell"/>
</dbReference>
<dbReference type="eggNOG" id="KOG2438">
    <property type="taxonomic scope" value="Eukaryota"/>
</dbReference>
<keyword evidence="7" id="KW-0496">Mitochondrion</keyword>
<evidence type="ECO:0000256" key="8">
    <source>
        <dbReference type="SAM" id="MobiDB-lite"/>
    </source>
</evidence>
<dbReference type="GO" id="GO:0005524">
    <property type="term" value="F:ATP binding"/>
    <property type="evidence" value="ECO:0007669"/>
    <property type="project" value="UniProtKB-KW"/>
</dbReference>
<dbReference type="HAMAP" id="MF_00121">
    <property type="entry name" value="GatB"/>
    <property type="match status" value="1"/>
</dbReference>
<dbReference type="PROSITE" id="PS01234">
    <property type="entry name" value="GATB"/>
    <property type="match status" value="1"/>
</dbReference>
<organism evidence="10 11">
    <name type="scientific">Pseudozyma flocculosa PF-1</name>
    <dbReference type="NCBI Taxonomy" id="1277687"/>
    <lineage>
        <taxon>Eukaryota</taxon>
        <taxon>Fungi</taxon>
        <taxon>Dikarya</taxon>
        <taxon>Basidiomycota</taxon>
        <taxon>Ustilaginomycotina</taxon>
        <taxon>Ustilaginomycetes</taxon>
        <taxon>Ustilaginales</taxon>
        <taxon>Ustilaginaceae</taxon>
        <taxon>Pseudozyma</taxon>
    </lineage>
</organism>
<dbReference type="SUPFAM" id="SSF89095">
    <property type="entry name" value="GatB/YqeY motif"/>
    <property type="match status" value="1"/>
</dbReference>
<evidence type="ECO:0000256" key="5">
    <source>
        <dbReference type="ARBA" id="ARBA00022917"/>
    </source>
</evidence>
<dbReference type="NCBIfam" id="NF004012">
    <property type="entry name" value="PRK05477.1-2"/>
    <property type="match status" value="1"/>
</dbReference>
<dbReference type="PANTHER" id="PTHR11659:SF0">
    <property type="entry name" value="GLUTAMYL-TRNA(GLN) AMIDOTRANSFERASE SUBUNIT B, MITOCHONDRIAL"/>
    <property type="match status" value="1"/>
</dbReference>
<dbReference type="GO" id="GO:0070681">
    <property type="term" value="P:glutaminyl-tRNAGln biosynthesis via transamidation"/>
    <property type="evidence" value="ECO:0007669"/>
    <property type="project" value="UniProtKB-UniRule"/>
</dbReference>
<evidence type="ECO:0000256" key="1">
    <source>
        <dbReference type="ARBA" id="ARBA00005306"/>
    </source>
</evidence>
<evidence type="ECO:0000256" key="6">
    <source>
        <dbReference type="ARBA" id="ARBA00047913"/>
    </source>
</evidence>
<dbReference type="Pfam" id="PF02637">
    <property type="entry name" value="GatB_Yqey"/>
    <property type="match status" value="1"/>
</dbReference>
<proteinExistence type="inferred from homology"/>
<dbReference type="InterPro" id="IPR006075">
    <property type="entry name" value="Asn/Gln-tRNA_Trfase_suB/E_cat"/>
</dbReference>
<dbReference type="GO" id="GO:0032543">
    <property type="term" value="P:mitochondrial translation"/>
    <property type="evidence" value="ECO:0007669"/>
    <property type="project" value="UniProtKB-UniRule"/>
</dbReference>
<dbReference type="GeneID" id="19318542"/>
<comment type="similarity">
    <text evidence="1 7">Belongs to the GatB/GatE family. GatB subfamily.</text>
</comment>
<dbReference type="KEGG" id="pfp:PFL1_04438"/>
<dbReference type="InterPro" id="IPR017959">
    <property type="entry name" value="Asn/Gln-tRNA_amidoTrfase_suB/E"/>
</dbReference>
<dbReference type="InterPro" id="IPR004413">
    <property type="entry name" value="GatB"/>
</dbReference>
<reference evidence="10 11" key="1">
    <citation type="journal article" date="2013" name="Plant Cell">
        <title>The transition from a phytopathogenic smut ancestor to an anamorphic biocontrol agent deciphered by comparative whole-genome analysis.</title>
        <authorList>
            <person name="Lefebvre F."/>
            <person name="Joly D.L."/>
            <person name="Labbe C."/>
            <person name="Teichmann B."/>
            <person name="Linning R."/>
            <person name="Belzile F."/>
            <person name="Bakkeren G."/>
            <person name="Belanger R.R."/>
        </authorList>
    </citation>
    <scope>NUCLEOTIDE SEQUENCE [LARGE SCALE GENOMIC DNA]</scope>
    <source>
        <strain evidence="10 11">PF-1</strain>
    </source>
</reference>
<dbReference type="HOGENOM" id="CLU_019240_4_0_1"/>
<dbReference type="Pfam" id="PF02934">
    <property type="entry name" value="GatB_N"/>
    <property type="match status" value="1"/>
</dbReference>
<dbReference type="SMART" id="SM00845">
    <property type="entry name" value="GatB_Yqey"/>
    <property type="match status" value="1"/>
</dbReference>
<dbReference type="AlphaFoldDB" id="A0A061HBX6"/>
<protein>
    <recommendedName>
        <fullName evidence="7">Glutamyl-tRNA(Gln) amidotransferase subunit B, mitochondrial</fullName>
        <shortName evidence="7">Glu-AdT subunit B</shortName>
        <ecNumber evidence="7">6.3.5.-</ecNumber>
    </recommendedName>
</protein>
<dbReference type="InterPro" id="IPR023168">
    <property type="entry name" value="GatB_Yqey_C_2"/>
</dbReference>
<keyword evidence="4 7" id="KW-0067">ATP-binding</keyword>
<feature type="compositionally biased region" description="Polar residues" evidence="8">
    <location>
        <begin position="28"/>
        <end position="41"/>
    </location>
</feature>
<dbReference type="Gene3D" id="1.10.10.410">
    <property type="match status" value="1"/>
</dbReference>
<name>A0A061HBX6_9BASI</name>
<dbReference type="OrthoDB" id="1722066at2759"/>
<comment type="subunit">
    <text evidence="7">Subunit of the heterotrimeric GatCAB amidotransferase (AdT) complex, composed of A, B and C subunits.</text>
</comment>
<accession>A0A061HBX6</accession>
<feature type="compositionally biased region" description="Low complexity" evidence="8">
    <location>
        <begin position="1"/>
        <end position="10"/>
    </location>
</feature>
<feature type="domain" description="Asn/Gln amidotransferase" evidence="9">
    <location>
        <begin position="495"/>
        <end position="665"/>
    </location>
</feature>
<dbReference type="PANTHER" id="PTHR11659">
    <property type="entry name" value="GLUTAMYL-TRNA GLN AMIDOTRANSFERASE SUBUNIT B MITOCHONDRIAL AND PROKARYOTIC PET112-RELATED"/>
    <property type="match status" value="1"/>
</dbReference>
<dbReference type="NCBIfam" id="TIGR00133">
    <property type="entry name" value="gatB"/>
    <property type="match status" value="1"/>
</dbReference>
<gene>
    <name evidence="10" type="ORF">PFL1_04438</name>
</gene>
<dbReference type="InterPro" id="IPR017958">
    <property type="entry name" value="Gln-tRNA_amidoTrfase_suB_CS"/>
</dbReference>
<dbReference type="Proteomes" id="UP000053664">
    <property type="component" value="Unassembled WGS sequence"/>
</dbReference>
<keyword evidence="3 7" id="KW-0547">Nucleotide-binding</keyword>
<evidence type="ECO:0000313" key="11">
    <source>
        <dbReference type="Proteomes" id="UP000053664"/>
    </source>
</evidence>
<dbReference type="RefSeq" id="XP_007880154.1">
    <property type="nucleotide sequence ID" value="XM_007881963.1"/>
</dbReference>
<evidence type="ECO:0000256" key="7">
    <source>
        <dbReference type="HAMAP-Rule" id="MF_03147"/>
    </source>
</evidence>
<feature type="region of interest" description="Disordered" evidence="8">
    <location>
        <begin position="1"/>
        <end position="113"/>
    </location>
</feature>
<dbReference type="GO" id="GO:0050567">
    <property type="term" value="F:glutaminyl-tRNA synthase (glutamine-hydrolyzing) activity"/>
    <property type="evidence" value="ECO:0007669"/>
    <property type="project" value="UniProtKB-UniRule"/>
</dbReference>
<dbReference type="EMBL" id="KE361636">
    <property type="protein sequence ID" value="EPQ28111.1"/>
    <property type="molecule type" value="Genomic_DNA"/>
</dbReference>
<keyword evidence="2 7" id="KW-0436">Ligase</keyword>
<evidence type="ECO:0000256" key="3">
    <source>
        <dbReference type="ARBA" id="ARBA00022741"/>
    </source>
</evidence>
<sequence>MAAAAAPAPASETSTPPLARRRPMRPPSTRTACSNASSSSHLAPHRAGFATSLPAATAREHPPPTLARRFSNSAPLSAKKSKKQRSPEASAPSSSPSTTAPSASPKVSPSRYPPLPPGWQAVIGVECHAQIKDRHKLFSTAQLPSANSVPNTLVAPFDAAHPATLPSLNRSALRLAIRAAIALGCHLRQESRFDRKHYFYSDLPAGYQITQKYAPLASNGRITLSFEDGHLPGPEDEVVVEVEQLQLEQDTAKSTYYDTGTVSRSDAATVEDGTDAATARGTSRSFVDLNRAGTGLMEIVSGPQMRSPEQAGAYVRKLQELLRRVGASDGNMQEGSLRCDVNVSVNRAGEPFGTRCEVKNLNSVRFMMNAIAHETQRQVAILEQGGRIEQETRGYDEARGTTFKLRGKEDAPDYRYMPDPNLPPIRLTEAQVDDVRRSLPELPEARRARLKSQYALNTRDINVLMRVGSEDEGSGRFPTPSGVAPTAVECGDAVDYFERIAQGRDPQIAVNWIIHELMKGLNTHNLAFSEDHIPPAQLGELIDLVESGKVTGTTAKSLLGELISSRARSVGEATSSDAPASDLAGVDIGTLSIFDLLSSRGLLALGSRDDLLPLCRQAIEELKQEAEKVRKGNLKVAMRIVGQVMKMAKGRADAKVVHEVILEELGHRIGDQN</sequence>
<evidence type="ECO:0000313" key="10">
    <source>
        <dbReference type="EMBL" id="EPQ28111.1"/>
    </source>
</evidence>
<comment type="subcellular location">
    <subcellularLocation>
        <location evidence="7">Mitochondrion</location>
    </subcellularLocation>
</comment>